<evidence type="ECO:0000256" key="1">
    <source>
        <dbReference type="SAM" id="MobiDB-lite"/>
    </source>
</evidence>
<dbReference type="VEuPathDB" id="TriTrypDB:TvY486_0900690"/>
<organism evidence="2">
    <name type="scientific">Trypanosoma vivax (strain Y486)</name>
    <dbReference type="NCBI Taxonomy" id="1055687"/>
    <lineage>
        <taxon>Eukaryota</taxon>
        <taxon>Discoba</taxon>
        <taxon>Euglenozoa</taxon>
        <taxon>Kinetoplastea</taxon>
        <taxon>Metakinetoplastina</taxon>
        <taxon>Trypanosomatida</taxon>
        <taxon>Trypanosomatidae</taxon>
        <taxon>Trypanosoma</taxon>
        <taxon>Duttonella</taxon>
    </lineage>
</organism>
<dbReference type="AlphaFoldDB" id="G0U1U7"/>
<dbReference type="InterPro" id="IPR016024">
    <property type="entry name" value="ARM-type_fold"/>
</dbReference>
<feature type="compositionally biased region" description="Basic and acidic residues" evidence="1">
    <location>
        <begin position="595"/>
        <end position="610"/>
    </location>
</feature>
<proteinExistence type="predicted"/>
<accession>G0U1U7</accession>
<dbReference type="EMBL" id="HE573025">
    <property type="protein sequence ID" value="CCC50246.1"/>
    <property type="molecule type" value="Genomic_DNA"/>
</dbReference>
<evidence type="ECO:0000313" key="2">
    <source>
        <dbReference type="EMBL" id="CCC50246.1"/>
    </source>
</evidence>
<gene>
    <name evidence="2" type="ORF">TVY486_0900690</name>
</gene>
<name>G0U1U7_TRYVY</name>
<dbReference type="SUPFAM" id="SSF48371">
    <property type="entry name" value="ARM repeat"/>
    <property type="match status" value="1"/>
</dbReference>
<reference evidence="2" key="1">
    <citation type="journal article" date="2012" name="Proc. Natl. Acad. Sci. U.S.A.">
        <title>Antigenic diversity is generated by distinct evolutionary mechanisms in African trypanosome species.</title>
        <authorList>
            <person name="Jackson A.P."/>
            <person name="Berry A."/>
            <person name="Aslett M."/>
            <person name="Allison H.C."/>
            <person name="Burton P."/>
            <person name="Vavrova-Anderson J."/>
            <person name="Brown R."/>
            <person name="Browne H."/>
            <person name="Corton N."/>
            <person name="Hauser H."/>
            <person name="Gamble J."/>
            <person name="Gilderthorp R."/>
            <person name="Marcello L."/>
            <person name="McQuillan J."/>
            <person name="Otto T.D."/>
            <person name="Quail M.A."/>
            <person name="Sanders M.J."/>
            <person name="van Tonder A."/>
            <person name="Ginger M.L."/>
            <person name="Field M.C."/>
            <person name="Barry J.D."/>
            <person name="Hertz-Fowler C."/>
            <person name="Berriman M."/>
        </authorList>
    </citation>
    <scope>NUCLEOTIDE SEQUENCE</scope>
    <source>
        <strain evidence="2">Y486</strain>
    </source>
</reference>
<feature type="region of interest" description="Disordered" evidence="1">
    <location>
        <begin position="591"/>
        <end position="614"/>
    </location>
</feature>
<protein>
    <submittedName>
        <fullName evidence="2">Uncharacterized protein</fullName>
    </submittedName>
</protein>
<sequence length="902" mass="96392">MLFSFTTNSHTRICHSVVPSLAALLATSQQSKSNCNNNNKKRSRAATQLVVTVIFSICCYEDQVRTNLVVMFCRSFIRFLTLAEGKSLFLDAAGAKLSCSTASLTQTLQVLSEHHNSGTRALTHAALERLLHLDATDNDTAAIAMFSPTEHAASNGTCMGARCSSVPASQHFIVQLMLSHSNDPTVCEGCCRCIANMCRLSATHTSCNAPIASPCLNGTHDVMQTDDQHSHDGDNHMSVADALVNQGAVELALDTLRMSDRLSERGRAWAALAVLNLLCLSKGEEATRRAAESNGERILTKTLRDVMTHASGHGRLGIFNENGGVSDHRCGEDEQVHSERVDGNLFTSVRWTSMDAGLGAIARLLIAAAEDNATGVRYRYEQVEYEMVKVVVQSIAFLSQLVVHSLHSAAAMADQASSSETVPAAGHLSGGGMYSSVCLNYSACHVGGGSAHRKTFCFQSATHYQQTAVQTLLPPLHKAWTSLRYLSKCSGNLPMLYEALSECSRTTFGGGDVSRVSVDEPIGMACGLQTILEAVLLLGAEMRGLADAGNDAEAQLQEDMLLHAVGTLVELISVRKDLDQRQLAQVAAVTTSSARKSDGESTPHDGDKLVHNSAPEGGHVELSAVIPTEAALGVMEMLSSGLTTRIALTTLMRIRAKNVERAGQPSVDVSSNDQTLLKEKVCAVTQWSDNRLYDTSDFELVSYCIQALVNLGEQDIAVASPNTLAVLDTLLADATLLLGAIVKGRCASLESAESSKVCENPRLLPAFKHVSLSDGTVMFQQAALAAQIYAVLWGVLRRSEGVHAIRQLKLWDRVKGLQKILDSMCVAAEDGAQAPARETASAISSTPPLHGVVHEAGKTSGTSSNVFFASAAEETICRLLPLGRRVLHSLELVGAEGAGQDQ</sequence>